<evidence type="ECO:0000256" key="3">
    <source>
        <dbReference type="ARBA" id="ARBA00023163"/>
    </source>
</evidence>
<gene>
    <name evidence="7" type="ORF">HLH29_13805</name>
</gene>
<protein>
    <submittedName>
        <fullName evidence="7">TetR/AcrR family transcriptional regulator</fullName>
    </submittedName>
</protein>
<dbReference type="InterPro" id="IPR036271">
    <property type="entry name" value="Tet_transcr_reg_TetR-rel_C_sf"/>
</dbReference>
<feature type="transmembrane region" description="Helical" evidence="5">
    <location>
        <begin position="157"/>
        <end position="174"/>
    </location>
</feature>
<keyword evidence="8" id="KW-1185">Reference proteome</keyword>
<dbReference type="PROSITE" id="PS50977">
    <property type="entry name" value="HTH_TETR_2"/>
    <property type="match status" value="1"/>
</dbReference>
<keyword evidence="3" id="KW-0804">Transcription</keyword>
<dbReference type="Proteomes" id="UP000525623">
    <property type="component" value="Unassembled WGS sequence"/>
</dbReference>
<evidence type="ECO:0000313" key="7">
    <source>
        <dbReference type="EMBL" id="MBB2180226.1"/>
    </source>
</evidence>
<evidence type="ECO:0000256" key="1">
    <source>
        <dbReference type="ARBA" id="ARBA00023015"/>
    </source>
</evidence>
<accession>A0A7W4JFA3</accession>
<evidence type="ECO:0000256" key="5">
    <source>
        <dbReference type="SAM" id="Phobius"/>
    </source>
</evidence>
<keyword evidence="2 4" id="KW-0238">DNA-binding</keyword>
<dbReference type="EMBL" id="JABEQL010000020">
    <property type="protein sequence ID" value="MBB2180226.1"/>
    <property type="molecule type" value="Genomic_DNA"/>
</dbReference>
<dbReference type="InterPro" id="IPR001647">
    <property type="entry name" value="HTH_TetR"/>
</dbReference>
<dbReference type="PANTHER" id="PTHR47506:SF7">
    <property type="entry name" value="TRANSCRIPTIONAL REGULATORY PROTEIN"/>
    <property type="match status" value="1"/>
</dbReference>
<proteinExistence type="predicted"/>
<dbReference type="Pfam" id="PF00440">
    <property type="entry name" value="TetR_N"/>
    <property type="match status" value="1"/>
</dbReference>
<keyword evidence="5" id="KW-0812">Transmembrane</keyword>
<dbReference type="AlphaFoldDB" id="A0A7W4JFA3"/>
<dbReference type="GO" id="GO:0003677">
    <property type="term" value="F:DNA binding"/>
    <property type="evidence" value="ECO:0007669"/>
    <property type="project" value="UniProtKB-UniRule"/>
</dbReference>
<keyword evidence="5" id="KW-1133">Transmembrane helix</keyword>
<evidence type="ECO:0000256" key="4">
    <source>
        <dbReference type="PROSITE-ProRule" id="PRU00335"/>
    </source>
</evidence>
<name>A0A7W4JFA3_9PROT</name>
<evidence type="ECO:0000313" key="8">
    <source>
        <dbReference type="Proteomes" id="UP000525623"/>
    </source>
</evidence>
<dbReference type="Gene3D" id="1.10.357.10">
    <property type="entry name" value="Tetracycline Repressor, domain 2"/>
    <property type="match status" value="1"/>
</dbReference>
<dbReference type="InterPro" id="IPR009057">
    <property type="entry name" value="Homeodomain-like_sf"/>
</dbReference>
<dbReference type="Gene3D" id="1.10.10.60">
    <property type="entry name" value="Homeodomain-like"/>
    <property type="match status" value="1"/>
</dbReference>
<dbReference type="RefSeq" id="WP_182967778.1">
    <property type="nucleotide sequence ID" value="NZ_BAABGC010000049.1"/>
</dbReference>
<dbReference type="SUPFAM" id="SSF46689">
    <property type="entry name" value="Homeodomain-like"/>
    <property type="match status" value="1"/>
</dbReference>
<feature type="DNA-binding region" description="H-T-H motif" evidence="4">
    <location>
        <begin position="32"/>
        <end position="51"/>
    </location>
</feature>
<evidence type="ECO:0000256" key="2">
    <source>
        <dbReference type="ARBA" id="ARBA00023125"/>
    </source>
</evidence>
<reference evidence="7 8" key="1">
    <citation type="submission" date="2020-04" db="EMBL/GenBank/DDBJ databases">
        <title>Description of novel Gluconacetobacter.</title>
        <authorList>
            <person name="Sombolestani A."/>
        </authorList>
    </citation>
    <scope>NUCLEOTIDE SEQUENCE [LARGE SCALE GENOMIC DNA]</scope>
    <source>
        <strain evidence="7 8">LMG 27725</strain>
    </source>
</reference>
<feature type="domain" description="HTH tetR-type" evidence="6">
    <location>
        <begin position="9"/>
        <end position="69"/>
    </location>
</feature>
<keyword evidence="5" id="KW-0472">Membrane</keyword>
<dbReference type="PRINTS" id="PR00455">
    <property type="entry name" value="HTHTETR"/>
</dbReference>
<organism evidence="7 8">
    <name type="scientific">Gluconacetobacter tumulicola</name>
    <dbReference type="NCBI Taxonomy" id="1017177"/>
    <lineage>
        <taxon>Bacteria</taxon>
        <taxon>Pseudomonadati</taxon>
        <taxon>Pseudomonadota</taxon>
        <taxon>Alphaproteobacteria</taxon>
        <taxon>Acetobacterales</taxon>
        <taxon>Acetobacteraceae</taxon>
        <taxon>Gluconacetobacter</taxon>
    </lineage>
</organism>
<comment type="caution">
    <text evidence="7">The sequence shown here is derived from an EMBL/GenBank/DDBJ whole genome shotgun (WGS) entry which is preliminary data.</text>
</comment>
<evidence type="ECO:0000259" key="6">
    <source>
        <dbReference type="PROSITE" id="PS50977"/>
    </source>
</evidence>
<keyword evidence="1" id="KW-0805">Transcription regulation</keyword>
<dbReference type="SUPFAM" id="SSF48498">
    <property type="entry name" value="Tetracyclin repressor-like, C-terminal domain"/>
    <property type="match status" value="1"/>
</dbReference>
<dbReference type="PANTHER" id="PTHR47506">
    <property type="entry name" value="TRANSCRIPTIONAL REGULATORY PROTEIN"/>
    <property type="match status" value="1"/>
</dbReference>
<sequence>MRKSKAETARTRNRIVETASDALRRNGISGTSLHELMSEAGMTHGGFYRHFDSKEQLIAEACSRGCDALLDTIRAAGSRSPDACPAGTSPGLAAIADTFLTPEYRDEDAACCPFVSFGSELARADAATRHAATEGMRRAIGLLEQEFHDGDMARMRAIAVFAALIGGGTLARIVDDPAFSDEILQAAKMLICRISRDATEGG</sequence>